<dbReference type="InterPro" id="IPR009097">
    <property type="entry name" value="Cyclic_Pdiesterase"/>
</dbReference>
<feature type="active site" description="Proton donor" evidence="2">
    <location>
        <position position="40"/>
    </location>
</feature>
<dbReference type="Gene3D" id="3.90.1140.10">
    <property type="entry name" value="Cyclic phosphodiesterase"/>
    <property type="match status" value="1"/>
</dbReference>
<comment type="function">
    <text evidence="2">Hydrolyzes RNA 2',3'-cyclic phosphodiester to an RNA 2'-phosphomonoester.</text>
</comment>
<dbReference type="GO" id="GO:0016874">
    <property type="term" value="F:ligase activity"/>
    <property type="evidence" value="ECO:0007669"/>
    <property type="project" value="UniProtKB-KW"/>
</dbReference>
<organism evidence="4 5">
    <name type="scientific">Pedococcus cremeus</name>
    <dbReference type="NCBI Taxonomy" id="587636"/>
    <lineage>
        <taxon>Bacteria</taxon>
        <taxon>Bacillati</taxon>
        <taxon>Actinomycetota</taxon>
        <taxon>Actinomycetes</taxon>
        <taxon>Micrococcales</taxon>
        <taxon>Intrasporangiaceae</taxon>
        <taxon>Pedococcus</taxon>
    </lineage>
</organism>
<protein>
    <recommendedName>
        <fullName evidence="2">RNA 2',3'-cyclic phosphodiesterase</fullName>
        <shortName evidence="2">RNA 2',3'-CPDase</shortName>
        <ecNumber evidence="2">3.1.4.58</ecNumber>
    </recommendedName>
</protein>
<gene>
    <name evidence="4" type="ORF">SAMN05216199_2009</name>
</gene>
<dbReference type="HAMAP" id="MF_01940">
    <property type="entry name" value="RNA_CPDase"/>
    <property type="match status" value="1"/>
</dbReference>
<feature type="active site" description="Proton acceptor" evidence="2">
    <location>
        <position position="128"/>
    </location>
</feature>
<dbReference type="AlphaFoldDB" id="A0A1H9UM86"/>
<reference evidence="5" key="1">
    <citation type="submission" date="2016-10" db="EMBL/GenBank/DDBJ databases">
        <authorList>
            <person name="Varghese N."/>
            <person name="Submissions S."/>
        </authorList>
    </citation>
    <scope>NUCLEOTIDE SEQUENCE [LARGE SCALE GENOMIC DNA]</scope>
    <source>
        <strain evidence="5">CGMCC 1.6963</strain>
    </source>
</reference>
<dbReference type="Proteomes" id="UP000199019">
    <property type="component" value="Unassembled WGS sequence"/>
</dbReference>
<sequence length="193" mass="21264">MRLFVAVVPPESALEDLAEFLEPRQDAGAELRWTDPNQWHLTLSFMGDVPERTVEPLVERLAARAPRFAEETVAIAGAGAFPNPYRARVLWAGVREHVDGGLRSLATGIRHACSAAGAAPEGGRFHPHITLARLRRPTEATRWLRVLEGYAGPSWTASEVTLIASHLGEGRGNRPRYEEIATFTLRPATPQEE</sequence>
<dbReference type="PANTHER" id="PTHR35561:SF1">
    <property type="entry name" value="RNA 2',3'-CYCLIC PHOSPHODIESTERASE"/>
    <property type="match status" value="1"/>
</dbReference>
<dbReference type="GO" id="GO:0008664">
    <property type="term" value="F:RNA 2',3'-cyclic 3'-phosphodiesterase activity"/>
    <property type="evidence" value="ECO:0007669"/>
    <property type="project" value="UniProtKB-EC"/>
</dbReference>
<feature type="short sequence motif" description="HXTX 2" evidence="2">
    <location>
        <begin position="128"/>
        <end position="131"/>
    </location>
</feature>
<dbReference type="NCBIfam" id="TIGR02258">
    <property type="entry name" value="2_5_ligase"/>
    <property type="match status" value="1"/>
</dbReference>
<proteinExistence type="inferred from homology"/>
<dbReference type="STRING" id="587636.SAMN05216199_2009"/>
<dbReference type="GO" id="GO:0004113">
    <property type="term" value="F:2',3'-cyclic-nucleotide 3'-phosphodiesterase activity"/>
    <property type="evidence" value="ECO:0007669"/>
    <property type="project" value="InterPro"/>
</dbReference>
<feature type="domain" description="Phosphoesterase HXTX" evidence="3">
    <location>
        <begin position="9"/>
        <end position="91"/>
    </location>
</feature>
<keyword evidence="4" id="KW-0436">Ligase</keyword>
<dbReference type="OrthoDB" id="9787070at2"/>
<dbReference type="EC" id="3.1.4.58" evidence="2"/>
<dbReference type="InterPro" id="IPR014051">
    <property type="entry name" value="Phosphoesterase_HXTX"/>
</dbReference>
<evidence type="ECO:0000256" key="2">
    <source>
        <dbReference type="HAMAP-Rule" id="MF_01940"/>
    </source>
</evidence>
<evidence type="ECO:0000313" key="4">
    <source>
        <dbReference type="EMBL" id="SES10566.1"/>
    </source>
</evidence>
<accession>A0A1H9UM86</accession>
<comment type="catalytic activity">
    <reaction evidence="2">
        <text>a 3'-end 2',3'-cyclophospho-ribonucleotide-RNA + H2O = a 3'-end 2'-phospho-ribonucleotide-RNA + H(+)</text>
        <dbReference type="Rhea" id="RHEA:11828"/>
        <dbReference type="Rhea" id="RHEA-COMP:10464"/>
        <dbReference type="Rhea" id="RHEA-COMP:17353"/>
        <dbReference type="ChEBI" id="CHEBI:15377"/>
        <dbReference type="ChEBI" id="CHEBI:15378"/>
        <dbReference type="ChEBI" id="CHEBI:83064"/>
        <dbReference type="ChEBI" id="CHEBI:173113"/>
        <dbReference type="EC" id="3.1.4.58"/>
    </reaction>
</comment>
<name>A0A1H9UM86_9MICO</name>
<keyword evidence="5" id="KW-1185">Reference proteome</keyword>
<comment type="similarity">
    <text evidence="2">Belongs to the 2H phosphoesterase superfamily. ThpR family.</text>
</comment>
<feature type="short sequence motif" description="HXTX 1" evidence="2">
    <location>
        <begin position="40"/>
        <end position="43"/>
    </location>
</feature>
<evidence type="ECO:0000313" key="5">
    <source>
        <dbReference type="Proteomes" id="UP000199019"/>
    </source>
</evidence>
<keyword evidence="1 2" id="KW-0378">Hydrolase</keyword>
<dbReference type="EMBL" id="FOHB01000003">
    <property type="protein sequence ID" value="SES10566.1"/>
    <property type="molecule type" value="Genomic_DNA"/>
</dbReference>
<dbReference type="PANTHER" id="PTHR35561">
    <property type="entry name" value="RNA 2',3'-CYCLIC PHOSPHODIESTERASE"/>
    <property type="match status" value="1"/>
</dbReference>
<evidence type="ECO:0000256" key="1">
    <source>
        <dbReference type="ARBA" id="ARBA00022801"/>
    </source>
</evidence>
<evidence type="ECO:0000259" key="3">
    <source>
        <dbReference type="Pfam" id="PF02834"/>
    </source>
</evidence>
<dbReference type="RefSeq" id="WP_091757733.1">
    <property type="nucleotide sequence ID" value="NZ_FOHB01000003.1"/>
</dbReference>
<dbReference type="SUPFAM" id="SSF55144">
    <property type="entry name" value="LigT-like"/>
    <property type="match status" value="1"/>
</dbReference>
<feature type="domain" description="Phosphoesterase HXTX" evidence="3">
    <location>
        <begin position="96"/>
        <end position="169"/>
    </location>
</feature>
<dbReference type="InterPro" id="IPR004175">
    <property type="entry name" value="RNA_CPDase"/>
</dbReference>
<dbReference type="Pfam" id="PF02834">
    <property type="entry name" value="LigT_PEase"/>
    <property type="match status" value="2"/>
</dbReference>